<keyword evidence="2" id="KW-1185">Reference proteome</keyword>
<sequence length="536" mass="57532">MPSIFFPFPVPLTGRQYFYILIVQGLVAALIDAGANFGIAYVMYHSQSTVRMWVFSENTIAGDLGVTPLIQTAVSMIISSALIHSDLHHHAIRPLPFVWPHVEYLPDPSRFWKWFGRKRAMEAGEGTKGESGTSSPLTEKPHADEPSTYGASYYPLMLLRFIFEGTENNMLLDWHGPRTFFQRIVLTGIQGLGLGVVFGFPLWCLAVIILGPIYGTGNMGNRWAPQVIKLVYGFLTGLITNPVIALLALGSQAEHHLVYVDEAGDVEARVDGADVGEEERTGDLGVINEDTAPADIASTRERGPSSPRPAPQTAFRIRSESTTSNPNSAARRDRGRGRRLSSTSLTANVSALRPVPSIASTHLAGPRSPGTGFTPSGFALSALGSPIAGPSASPPMGDPLATAETPPRRPRAMTASSGTGSFYLGGTGGRAQRPNRSRAFTLSNTGVSKVDNGGQGDSEREVKEVLAEQDVHHASVRARSATTSETTPLRGMTGEAREWNVTGRTNPGADTPRTPTREGSRSGMARVLTGSRESMR</sequence>
<dbReference type="EMBL" id="JASBWS010000002">
    <property type="protein sequence ID" value="KAJ9117232.1"/>
    <property type="molecule type" value="Genomic_DNA"/>
</dbReference>
<accession>A0ACC2X029</accession>
<dbReference type="Proteomes" id="UP001230649">
    <property type="component" value="Unassembled WGS sequence"/>
</dbReference>
<name>A0ACC2X029_9TREE</name>
<evidence type="ECO:0000313" key="2">
    <source>
        <dbReference type="Proteomes" id="UP001230649"/>
    </source>
</evidence>
<comment type="caution">
    <text evidence="1">The sequence shown here is derived from an EMBL/GenBank/DDBJ whole genome shotgun (WGS) entry which is preliminary data.</text>
</comment>
<protein>
    <submittedName>
        <fullName evidence="1">Uncharacterized protein</fullName>
    </submittedName>
</protein>
<reference evidence="1" key="1">
    <citation type="submission" date="2023-04" db="EMBL/GenBank/DDBJ databases">
        <title>Draft Genome sequencing of Naganishia species isolated from polar environments using Oxford Nanopore Technology.</title>
        <authorList>
            <person name="Leo P."/>
            <person name="Venkateswaran K."/>
        </authorList>
    </citation>
    <scope>NUCLEOTIDE SEQUENCE</scope>
    <source>
        <strain evidence="1">MNA-CCFEE 5262</strain>
    </source>
</reference>
<proteinExistence type="predicted"/>
<evidence type="ECO:0000313" key="1">
    <source>
        <dbReference type="EMBL" id="KAJ9117232.1"/>
    </source>
</evidence>
<gene>
    <name evidence="1" type="ORF">QFC20_000377</name>
</gene>
<organism evidence="1 2">
    <name type="scientific">Naganishia adeliensis</name>
    <dbReference type="NCBI Taxonomy" id="92952"/>
    <lineage>
        <taxon>Eukaryota</taxon>
        <taxon>Fungi</taxon>
        <taxon>Dikarya</taxon>
        <taxon>Basidiomycota</taxon>
        <taxon>Agaricomycotina</taxon>
        <taxon>Tremellomycetes</taxon>
        <taxon>Filobasidiales</taxon>
        <taxon>Filobasidiaceae</taxon>
        <taxon>Naganishia</taxon>
    </lineage>
</organism>